<sequence length="284" mass="31055">MQTPSDNKTVLTISSHVIRGAVGNRVSVHTLEDAGCPVWSMPTVAMTWQPRHGMAHKLVTPDDIFTKWVEDILRSPWRGEIDAVLTGYFGSPAQAAMTAELIAQLQAEKSELIVMCDPIIGDENGLYVSSDIAQAIRDKLLPVATLIKPNRDELAWFCGQDLKNNHDVIAAVRKISPAIALVSSAFCENPEETGILLVTRDEAWLAEHKRFDTPVNGLGDLTSAMFLVHYMNGEALPQALQKTAATVYDHLHYSLSIGADELRLADAPLSILKPSPAARLQRVA</sequence>
<proteinExistence type="predicted"/>
<dbReference type="GO" id="GO:0005524">
    <property type="term" value="F:ATP binding"/>
    <property type="evidence" value="ECO:0007669"/>
    <property type="project" value="UniProtKB-KW"/>
</dbReference>
<dbReference type="GO" id="GO:0009443">
    <property type="term" value="P:pyridoxal 5'-phosphate salvage"/>
    <property type="evidence" value="ECO:0007669"/>
    <property type="project" value="InterPro"/>
</dbReference>
<dbReference type="AlphaFoldDB" id="A0A1U9JSI4"/>
<organism evidence="7 8">
    <name type="scientific">Candidatus Tokpelaia hoelldobleri</name>
    <dbReference type="NCBI Taxonomy" id="1902579"/>
    <lineage>
        <taxon>Bacteria</taxon>
        <taxon>Pseudomonadati</taxon>
        <taxon>Pseudomonadota</taxon>
        <taxon>Alphaproteobacteria</taxon>
        <taxon>Hyphomicrobiales</taxon>
        <taxon>Candidatus Tokpelaia</taxon>
    </lineage>
</organism>
<evidence type="ECO:0000256" key="3">
    <source>
        <dbReference type="ARBA" id="ARBA00022741"/>
    </source>
</evidence>
<dbReference type="InterPro" id="IPR013749">
    <property type="entry name" value="PM/HMP-P_kinase-1"/>
</dbReference>
<dbReference type="GO" id="GO:0008902">
    <property type="term" value="F:hydroxymethylpyrimidine kinase activity"/>
    <property type="evidence" value="ECO:0007669"/>
    <property type="project" value="TreeGrafter"/>
</dbReference>
<keyword evidence="2" id="KW-0808">Transferase</keyword>
<accession>A0A1U9JSI4</accession>
<dbReference type="PANTHER" id="PTHR10534:SF15">
    <property type="entry name" value="PYRIDOXINE_PYRIDOXAL_PYRIDOXAMINE KINASE"/>
    <property type="match status" value="1"/>
</dbReference>
<dbReference type="Pfam" id="PF08543">
    <property type="entry name" value="Phos_pyr_kin"/>
    <property type="match status" value="1"/>
</dbReference>
<keyword evidence="8" id="KW-1185">Reference proteome</keyword>
<keyword evidence="3" id="KW-0547">Nucleotide-binding</keyword>
<dbReference type="SUPFAM" id="SSF53613">
    <property type="entry name" value="Ribokinase-like"/>
    <property type="match status" value="1"/>
</dbReference>
<evidence type="ECO:0000256" key="4">
    <source>
        <dbReference type="ARBA" id="ARBA00022777"/>
    </source>
</evidence>
<evidence type="ECO:0000313" key="8">
    <source>
        <dbReference type="Proteomes" id="UP000188912"/>
    </source>
</evidence>
<evidence type="ECO:0000259" key="6">
    <source>
        <dbReference type="Pfam" id="PF08543"/>
    </source>
</evidence>
<reference evidence="7 8" key="2">
    <citation type="journal article" date="2016" name="Sci. Rep.">
        <title>The genome of Rhizobiales bacteria in predatory ants reveals urease gene functions but no genes for nitrogen fixation.</title>
        <authorList>
            <person name="Neuvonen M.M."/>
            <person name="Tamarit D."/>
            <person name="Naslund K."/>
            <person name="Liebig J."/>
            <person name="Feldhaar H."/>
            <person name="Moran N.A."/>
            <person name="Guy L."/>
            <person name="Andersson S.G."/>
        </authorList>
    </citation>
    <scope>NUCLEOTIDE SEQUENCE [LARGE SCALE GENOMIC DNA]</scope>
    <source>
        <strain evidence="7 8">Hsal</strain>
    </source>
</reference>
<dbReference type="Gene3D" id="3.40.1190.20">
    <property type="match status" value="1"/>
</dbReference>
<dbReference type="InterPro" id="IPR029056">
    <property type="entry name" value="Ribokinase-like"/>
</dbReference>
<name>A0A1U9JSI4_9HYPH</name>
<keyword evidence="5" id="KW-0067">ATP-binding</keyword>
<reference evidence="7 8" key="1">
    <citation type="journal article" date="2010" name="Science">
        <title>Genomic comparison of the ants Camponotus floridanus and Harpegnathos saltator.</title>
        <authorList>
            <person name="Bonasio R."/>
            <person name="Zhang G."/>
            <person name="Ye C."/>
            <person name="Mutti N.S."/>
            <person name="Fang X."/>
            <person name="Qin N."/>
            <person name="Donahue G."/>
            <person name="Yang P."/>
            <person name="Li Q."/>
            <person name="Li C."/>
            <person name="Zhang P."/>
            <person name="Huang Z."/>
            <person name="Berger S.L."/>
            <person name="Reinberg D."/>
            <person name="Wang J."/>
            <person name="Liebig J."/>
        </authorList>
    </citation>
    <scope>NUCLEOTIDE SEQUENCE [LARGE SCALE GENOMIC DNA]</scope>
    <source>
        <strain evidence="7 8">Hsal</strain>
    </source>
</reference>
<gene>
    <name evidence="7" type="primary">pdxK</name>
    <name evidence="7" type="ORF">BHV28_00970</name>
</gene>
<evidence type="ECO:0000256" key="2">
    <source>
        <dbReference type="ARBA" id="ARBA00022679"/>
    </source>
</evidence>
<dbReference type="GO" id="GO:0005829">
    <property type="term" value="C:cytosol"/>
    <property type="evidence" value="ECO:0007669"/>
    <property type="project" value="TreeGrafter"/>
</dbReference>
<dbReference type="GO" id="GO:0008478">
    <property type="term" value="F:pyridoxal kinase activity"/>
    <property type="evidence" value="ECO:0007669"/>
    <property type="project" value="UniProtKB-EC"/>
</dbReference>
<dbReference type="Proteomes" id="UP000188912">
    <property type="component" value="Chromosome"/>
</dbReference>
<protein>
    <recommendedName>
        <fullName evidence="1">pyridoxal kinase</fullName>
        <ecNumber evidence="1">2.7.1.35</ecNumber>
    </recommendedName>
</protein>
<evidence type="ECO:0000313" key="7">
    <source>
        <dbReference type="EMBL" id="AQS40823.1"/>
    </source>
</evidence>
<keyword evidence="4 7" id="KW-0418">Kinase</keyword>
<dbReference type="PANTHER" id="PTHR10534">
    <property type="entry name" value="PYRIDOXAL KINASE"/>
    <property type="match status" value="1"/>
</dbReference>
<dbReference type="EMBL" id="CP017315">
    <property type="protein sequence ID" value="AQS40823.1"/>
    <property type="molecule type" value="Genomic_DNA"/>
</dbReference>
<dbReference type="KEGG" id="thd:BHV28_00970"/>
<dbReference type="InterPro" id="IPR004625">
    <property type="entry name" value="PyrdxlKinase"/>
</dbReference>
<evidence type="ECO:0000256" key="5">
    <source>
        <dbReference type="ARBA" id="ARBA00022840"/>
    </source>
</evidence>
<dbReference type="STRING" id="1902579.BHV28_00970"/>
<dbReference type="EC" id="2.7.1.35" evidence="1"/>
<feature type="domain" description="Pyridoxamine kinase/Phosphomethylpyrimidine kinase" evidence="6">
    <location>
        <begin position="28"/>
        <end position="260"/>
    </location>
</feature>
<dbReference type="NCBIfam" id="TIGR00687">
    <property type="entry name" value="pyridox_kin"/>
    <property type="match status" value="1"/>
</dbReference>
<dbReference type="CDD" id="cd01173">
    <property type="entry name" value="pyridoxal_pyridoxamine_kinase"/>
    <property type="match status" value="1"/>
</dbReference>
<evidence type="ECO:0000256" key="1">
    <source>
        <dbReference type="ARBA" id="ARBA00012104"/>
    </source>
</evidence>